<keyword evidence="3" id="KW-1185">Reference proteome</keyword>
<organism evidence="2 3">
    <name type="scientific">Alosa alosa</name>
    <name type="common">allis shad</name>
    <dbReference type="NCBI Taxonomy" id="278164"/>
    <lineage>
        <taxon>Eukaryota</taxon>
        <taxon>Metazoa</taxon>
        <taxon>Chordata</taxon>
        <taxon>Craniata</taxon>
        <taxon>Vertebrata</taxon>
        <taxon>Euteleostomi</taxon>
        <taxon>Actinopterygii</taxon>
        <taxon>Neopterygii</taxon>
        <taxon>Teleostei</taxon>
        <taxon>Clupei</taxon>
        <taxon>Clupeiformes</taxon>
        <taxon>Clupeoidei</taxon>
        <taxon>Clupeidae</taxon>
        <taxon>Alosa</taxon>
    </lineage>
</organism>
<feature type="compositionally biased region" description="Low complexity" evidence="1">
    <location>
        <begin position="420"/>
        <end position="436"/>
    </location>
</feature>
<gene>
    <name evidence="2" type="ORF">AALO_G00079260</name>
</gene>
<reference evidence="2" key="1">
    <citation type="submission" date="2020-10" db="EMBL/GenBank/DDBJ databases">
        <title>Chromosome-scale genome assembly of the Allis shad, Alosa alosa.</title>
        <authorList>
            <person name="Margot Z."/>
            <person name="Christophe K."/>
            <person name="Cabau C."/>
            <person name="Louis A."/>
            <person name="Berthelot C."/>
            <person name="Parey E."/>
            <person name="Roest Crollius H."/>
            <person name="Montfort J."/>
            <person name="Robinson-Rechavi M."/>
            <person name="Bucao C."/>
            <person name="Bouchez O."/>
            <person name="Gislard M."/>
            <person name="Lluch J."/>
            <person name="Milhes M."/>
            <person name="Lampietro C."/>
            <person name="Lopez Roques C."/>
            <person name="Donnadieu C."/>
            <person name="Braasch I."/>
            <person name="Desvignes T."/>
            <person name="Postlethwait J."/>
            <person name="Bobe J."/>
            <person name="Guiguen Y."/>
        </authorList>
    </citation>
    <scope>NUCLEOTIDE SEQUENCE</scope>
    <source>
        <strain evidence="2">M-15738</strain>
        <tissue evidence="2">Blood</tissue>
    </source>
</reference>
<sequence>MANASGSFNGGPPDLGEVVHRHFNGTLDVDICTIRVLRFTRWFSAEELQMIRRAFIVEFTEEDLNWVMEKIIRYVSFLALDILTPALMVCREMENKATQRESAALCLPVVLVQAAAGSGDVLKDAQDAGEAGTNVRRRLIVNNVESPMPDVDNLADLSRFFSQLLRQSEDRQISGKVGKCVVDITTMLLETLVPGYAPWIRGFYGGCQDVSEFLRRHRHLPAMTATFSSLIETTSEMLTDMRRCILYQQTTGSRTQRYIQFEDFIRFIFKHFISESIRTLLERLMNAPNGVQLFHTSVAGMEAAEMPLFPQLFMPERDTVRKQLIGAISKDVTSFLSEATDMTSRKRALSQSMHTETEGQNIHTNGETETDKDMSVSSPHLPENSVESQESDGHTALVDRGVTGTVDASSISDSTCSISTISSRTSSCSSISSDTSSNEDSADVKSTKGGTKQRRKRSFTIHWRVKRSVAPAPVVEEPSVATEKTRRPSLKSHLASAFSRLCCCCCKGQE</sequence>
<evidence type="ECO:0000313" key="2">
    <source>
        <dbReference type="EMBL" id="KAG5279574.1"/>
    </source>
</evidence>
<evidence type="ECO:0000313" key="3">
    <source>
        <dbReference type="Proteomes" id="UP000823561"/>
    </source>
</evidence>
<accession>A0AAV6GX06</accession>
<proteinExistence type="predicted"/>
<dbReference type="EMBL" id="JADWDJ010000006">
    <property type="protein sequence ID" value="KAG5279574.1"/>
    <property type="molecule type" value="Genomic_DNA"/>
</dbReference>
<dbReference type="AlphaFoldDB" id="A0AAV6GX06"/>
<feature type="region of interest" description="Disordered" evidence="1">
    <location>
        <begin position="420"/>
        <end position="458"/>
    </location>
</feature>
<protein>
    <submittedName>
        <fullName evidence="2">Uncharacterized protein</fullName>
    </submittedName>
</protein>
<dbReference type="Proteomes" id="UP000823561">
    <property type="component" value="Chromosome 6"/>
</dbReference>
<feature type="compositionally biased region" description="Polar residues" evidence="1">
    <location>
        <begin position="349"/>
        <end position="367"/>
    </location>
</feature>
<comment type="caution">
    <text evidence="2">The sequence shown here is derived from an EMBL/GenBank/DDBJ whole genome shotgun (WGS) entry which is preliminary data.</text>
</comment>
<feature type="region of interest" description="Disordered" evidence="1">
    <location>
        <begin position="343"/>
        <end position="394"/>
    </location>
</feature>
<evidence type="ECO:0000256" key="1">
    <source>
        <dbReference type="SAM" id="MobiDB-lite"/>
    </source>
</evidence>
<name>A0AAV6GX06_9TELE</name>